<proteinExistence type="predicted"/>
<keyword evidence="2" id="KW-1185">Reference proteome</keyword>
<accession>A0A2S7N014</accession>
<evidence type="ECO:0000313" key="2">
    <source>
        <dbReference type="Proteomes" id="UP000239663"/>
    </source>
</evidence>
<dbReference type="InterPro" id="IPR018690">
    <property type="entry name" value="DUF2187"/>
</dbReference>
<dbReference type="AlphaFoldDB" id="A0A2S7N014"/>
<dbReference type="Proteomes" id="UP000239663">
    <property type="component" value="Unassembled WGS sequence"/>
</dbReference>
<gene>
    <name evidence="1" type="ORF">CYL18_08585</name>
</gene>
<dbReference type="Pfam" id="PF09953">
    <property type="entry name" value="DUF2187"/>
    <property type="match status" value="1"/>
</dbReference>
<comment type="caution">
    <text evidence="1">The sequence shown here is derived from an EMBL/GenBank/DDBJ whole genome shotgun (WGS) entry which is preliminary data.</text>
</comment>
<sequence>MTNNIIISKRRLWPVYTEKNIGKIGDVIHFKRDNLFVIGQIISLREVTCVVEISQAYADELKLETTRTVVRHGKYKIFDMKEKGNLPSCDYMPETNAVLHT</sequence>
<name>A0A2S7N014_9BACI</name>
<organism evidence="1 2">
    <name type="scientific">Pradoshia eiseniae</name>
    <dbReference type="NCBI Taxonomy" id="2064768"/>
    <lineage>
        <taxon>Bacteria</taxon>
        <taxon>Bacillati</taxon>
        <taxon>Bacillota</taxon>
        <taxon>Bacilli</taxon>
        <taxon>Bacillales</taxon>
        <taxon>Bacillaceae</taxon>
        <taxon>Pradoshia</taxon>
    </lineage>
</organism>
<evidence type="ECO:0000313" key="1">
    <source>
        <dbReference type="EMBL" id="PQD95337.1"/>
    </source>
</evidence>
<protein>
    <recommendedName>
        <fullName evidence="3">DUF2187 domain-containing protein</fullName>
    </recommendedName>
</protein>
<dbReference type="EMBL" id="PKOZ01000004">
    <property type="protein sequence ID" value="PQD95337.1"/>
    <property type="molecule type" value="Genomic_DNA"/>
</dbReference>
<reference evidence="1 2" key="1">
    <citation type="submission" date="2017-12" db="EMBL/GenBank/DDBJ databases">
        <title>Taxonomic description and draft genome of Pradoshia cofamensis Gen. nov., sp. nov., a thermotolerant bacillale isolated from anterior gut of earthworm Eisenia fetida.</title>
        <authorList>
            <person name="Saha T."/>
            <person name="Chakraborty R."/>
        </authorList>
    </citation>
    <scope>NUCLEOTIDE SEQUENCE [LARGE SCALE GENOMIC DNA]</scope>
    <source>
        <strain evidence="1 2">EAG3</strain>
    </source>
</reference>
<evidence type="ECO:0008006" key="3">
    <source>
        <dbReference type="Google" id="ProtNLM"/>
    </source>
</evidence>